<dbReference type="KEGG" id="bpdz:BBN53_08470"/>
<dbReference type="Proteomes" id="UP000053096">
    <property type="component" value="Unassembled WGS sequence"/>
</dbReference>
<dbReference type="EMBL" id="CYTV01000001">
    <property type="protein sequence ID" value="CUI46106.1"/>
    <property type="molecule type" value="Genomic_DNA"/>
</dbReference>
<organism evidence="3 4">
    <name type="scientific">Bordetella pseudohinzii</name>
    <dbReference type="NCBI Taxonomy" id="1331258"/>
    <lineage>
        <taxon>Bacteria</taxon>
        <taxon>Pseudomonadati</taxon>
        <taxon>Pseudomonadota</taxon>
        <taxon>Betaproteobacteria</taxon>
        <taxon>Burkholderiales</taxon>
        <taxon>Alcaligenaceae</taxon>
        <taxon>Bordetella</taxon>
    </lineage>
</organism>
<accession>A0A0J6C314</accession>
<dbReference type="Proteomes" id="UP000092950">
    <property type="component" value="Chromosome"/>
</dbReference>
<evidence type="ECO:0000313" key="3">
    <source>
        <dbReference type="EMBL" id="CUI46106.1"/>
    </source>
</evidence>
<gene>
    <name evidence="2" type="ORF">BBN53_08470</name>
    <name evidence="3" type="ORF">ERS370011_00718</name>
</gene>
<protein>
    <submittedName>
        <fullName evidence="3">Uncharacterized protein</fullName>
    </submittedName>
</protein>
<evidence type="ECO:0000256" key="1">
    <source>
        <dbReference type="SAM" id="SignalP"/>
    </source>
</evidence>
<dbReference type="AlphaFoldDB" id="A0A0J6C314"/>
<evidence type="ECO:0000313" key="4">
    <source>
        <dbReference type="Proteomes" id="UP000053096"/>
    </source>
</evidence>
<reference evidence="3 4" key="1">
    <citation type="submission" date="2015-09" db="EMBL/GenBank/DDBJ databases">
        <authorList>
            <person name="Jackson K.R."/>
            <person name="Lunt B.L."/>
            <person name="Fisher J.N.B."/>
            <person name="Gardner A.V."/>
            <person name="Bailey M.E."/>
            <person name="Deus L.M."/>
            <person name="Earl A.S."/>
            <person name="Gibby P.D."/>
            <person name="Hartmann K.A."/>
            <person name="Liu J.E."/>
            <person name="Manci A.M."/>
            <person name="Nielsen D.A."/>
            <person name="Solomon M.B."/>
            <person name="Breakwell D.P."/>
            <person name="Burnett S.H."/>
            <person name="Grose J.H."/>
        </authorList>
    </citation>
    <scope>NUCLEOTIDE SEQUENCE [LARGE SCALE GENOMIC DNA]</scope>
    <source>
        <strain evidence="3 4">2789STDY5608636</strain>
    </source>
</reference>
<accession>A0A0M7D076</accession>
<sequence length="71" mass="7402">MLKPRIQPTFKGFLTCWTCAAMCADFDVVASANPCMLQCRKCADGAEAAPARTATAGHVRAGGTAKALEVV</sequence>
<evidence type="ECO:0000313" key="2">
    <source>
        <dbReference type="EMBL" id="ANY15927.1"/>
    </source>
</evidence>
<feature type="signal peptide" evidence="1">
    <location>
        <begin position="1"/>
        <end position="23"/>
    </location>
</feature>
<proteinExistence type="predicted"/>
<dbReference type="EMBL" id="CP016440">
    <property type="protein sequence ID" value="ANY15927.1"/>
    <property type="molecule type" value="Genomic_DNA"/>
</dbReference>
<keyword evidence="5" id="KW-1185">Reference proteome</keyword>
<dbReference type="RefSeq" id="WP_043208355.1">
    <property type="nucleotide sequence ID" value="NZ_CAJGUP010000096.1"/>
</dbReference>
<keyword evidence="1" id="KW-0732">Signal</keyword>
<reference evidence="2 5" key="2">
    <citation type="submission" date="2016-07" db="EMBL/GenBank/DDBJ databases">
        <title>Complete genome sequences of Bordetella pseudohinzii.</title>
        <authorList>
            <person name="Spilker T."/>
            <person name="Darrah R."/>
            <person name="LiPuma J.J."/>
        </authorList>
    </citation>
    <scope>NUCLEOTIDE SEQUENCE [LARGE SCALE GENOMIC DNA]</scope>
    <source>
        <strain evidence="2 5">HI4681</strain>
    </source>
</reference>
<evidence type="ECO:0000313" key="5">
    <source>
        <dbReference type="Proteomes" id="UP000092950"/>
    </source>
</evidence>
<feature type="chain" id="PRO_5005268330" evidence="1">
    <location>
        <begin position="24"/>
        <end position="71"/>
    </location>
</feature>
<name>A0A0J6C314_9BORD</name>